<dbReference type="Gene3D" id="3.90.550.10">
    <property type="entry name" value="Spore Coat Polysaccharide Biosynthesis Protein SpsA, Chain A"/>
    <property type="match status" value="1"/>
</dbReference>
<sequence>MDTNNTSRSRKLANIMKTLVIIPTYNEAENLEKIVARTLASVPEADILIVDDNSPDGTGQIADELAAQHETVQVMHRTEKDGLGRAYIAGFRWAQARDYTHVVEMDADGSHHPEQLPLLLERAAMSDAPDLVIGSRYVRGGKIDGWSAPRLALSRAGNAYIRLMLGLPASDATAGFRVYRLDALRKLDLDRVEARGYFFQTDMTDHVHRAGGHIVEMPITFSEREAGESKLSGAVFTESFKRTTAMGVKRRGKQLTNALNNAREKLGERFRK</sequence>
<evidence type="ECO:0000256" key="3">
    <source>
        <dbReference type="ARBA" id="ARBA00022679"/>
    </source>
</evidence>
<dbReference type="RefSeq" id="WP_407706101.1">
    <property type="nucleotide sequence ID" value="NZ_FNAU01000006.1"/>
</dbReference>
<dbReference type="PANTHER" id="PTHR43398">
    <property type="entry name" value="DOLICHOL-PHOSPHATE MANNOSYLTRANSFERASE SUBUNIT 1"/>
    <property type="match status" value="1"/>
</dbReference>
<dbReference type="InterPro" id="IPR001173">
    <property type="entry name" value="Glyco_trans_2-like"/>
</dbReference>
<dbReference type="Proteomes" id="UP000182744">
    <property type="component" value="Unassembled WGS sequence"/>
</dbReference>
<evidence type="ECO:0000313" key="5">
    <source>
        <dbReference type="EMBL" id="SDE32910.1"/>
    </source>
</evidence>
<comment type="similarity">
    <text evidence="1">Belongs to the glycosyltransferase 2 family.</text>
</comment>
<dbReference type="FunFam" id="3.90.550.10:FF:000122">
    <property type="entry name" value="Dolichol-phosphate mannosyltransferase subunit 1"/>
    <property type="match status" value="1"/>
</dbReference>
<dbReference type="AlphaFoldDB" id="A0A1G7C2C1"/>
<reference evidence="5" key="2">
    <citation type="submission" date="2016-10" db="EMBL/GenBank/DDBJ databases">
        <authorList>
            <person name="de Groot N.N."/>
        </authorList>
    </citation>
    <scope>NUCLEOTIDE SEQUENCE [LARGE SCALE GENOMIC DNA]</scope>
    <source>
        <strain evidence="5">DSM 20639</strain>
    </source>
</reference>
<evidence type="ECO:0000256" key="1">
    <source>
        <dbReference type="ARBA" id="ARBA00006739"/>
    </source>
</evidence>
<evidence type="ECO:0000256" key="2">
    <source>
        <dbReference type="ARBA" id="ARBA00022676"/>
    </source>
</evidence>
<dbReference type="EC" id="2.7.8.30" evidence="6"/>
<dbReference type="GO" id="GO:0004582">
    <property type="term" value="F:dolichyl-phosphate beta-D-mannosyltransferase activity"/>
    <property type="evidence" value="ECO:0007669"/>
    <property type="project" value="InterPro"/>
</dbReference>
<feature type="domain" description="Glycosyltransferase 2-like" evidence="4">
    <location>
        <begin position="20"/>
        <end position="187"/>
    </location>
</feature>
<gene>
    <name evidence="6" type="primary">arnC_2</name>
    <name evidence="6" type="ORF">NCTC10327_01095</name>
    <name evidence="5" type="ORF">SAMN05421878_10662</name>
</gene>
<dbReference type="InterPro" id="IPR039528">
    <property type="entry name" value="DPM1-like"/>
</dbReference>
<accession>A0A1G7C2C1</accession>
<protein>
    <submittedName>
        <fullName evidence="5">Dolichol-phosphate mannosyltransferase</fullName>
    </submittedName>
    <submittedName>
        <fullName evidence="6">Family 2 glycosyl transferase</fullName>
        <ecNumber evidence="6">2.7.8.30</ecNumber>
    </submittedName>
</protein>
<evidence type="ECO:0000313" key="8">
    <source>
        <dbReference type="Proteomes" id="UP000269974"/>
    </source>
</evidence>
<dbReference type="EMBL" id="UYIO01000001">
    <property type="protein sequence ID" value="VDG76456.1"/>
    <property type="molecule type" value="Genomic_DNA"/>
</dbReference>
<name>A0A1G7C2C1_9ACTO</name>
<evidence type="ECO:0000259" key="4">
    <source>
        <dbReference type="Pfam" id="PF00535"/>
    </source>
</evidence>
<dbReference type="InterPro" id="IPR029044">
    <property type="entry name" value="Nucleotide-diphossugar_trans"/>
</dbReference>
<reference evidence="7" key="1">
    <citation type="submission" date="2016-10" db="EMBL/GenBank/DDBJ databases">
        <authorList>
            <person name="Varghese N."/>
        </authorList>
    </citation>
    <scope>NUCLEOTIDE SEQUENCE [LARGE SCALE GENOMIC DNA]</scope>
    <source>
        <strain evidence="7">DSM 20639</strain>
    </source>
</reference>
<reference evidence="6 8" key="3">
    <citation type="submission" date="2018-11" db="EMBL/GenBank/DDBJ databases">
        <authorList>
            <consortium name="Pathogen Informatics"/>
        </authorList>
    </citation>
    <scope>NUCLEOTIDE SEQUENCE [LARGE SCALE GENOMIC DNA]</scope>
    <source>
        <strain evidence="6 8">NCTC10327</strain>
    </source>
</reference>
<dbReference type="PANTHER" id="PTHR43398:SF1">
    <property type="entry name" value="DOLICHOL-PHOSPHATE MANNOSYLTRANSFERASE SUBUNIT 1"/>
    <property type="match status" value="1"/>
</dbReference>
<proteinExistence type="inferred from homology"/>
<dbReference type="Proteomes" id="UP000269974">
    <property type="component" value="Unassembled WGS sequence"/>
</dbReference>
<organism evidence="5 7">
    <name type="scientific">Actinobaculum suis</name>
    <dbReference type="NCBI Taxonomy" id="1657"/>
    <lineage>
        <taxon>Bacteria</taxon>
        <taxon>Bacillati</taxon>
        <taxon>Actinomycetota</taxon>
        <taxon>Actinomycetes</taxon>
        <taxon>Actinomycetales</taxon>
        <taxon>Actinomycetaceae</taxon>
        <taxon>Actinobaculum</taxon>
    </lineage>
</organism>
<dbReference type="Pfam" id="PF00535">
    <property type="entry name" value="Glycos_transf_2"/>
    <property type="match status" value="1"/>
</dbReference>
<dbReference type="EMBL" id="FNAU01000006">
    <property type="protein sequence ID" value="SDE32910.1"/>
    <property type="molecule type" value="Genomic_DNA"/>
</dbReference>
<dbReference type="GO" id="GO:0016020">
    <property type="term" value="C:membrane"/>
    <property type="evidence" value="ECO:0007669"/>
    <property type="project" value="GOC"/>
</dbReference>
<evidence type="ECO:0000313" key="7">
    <source>
        <dbReference type="Proteomes" id="UP000182744"/>
    </source>
</evidence>
<dbReference type="CDD" id="cd06442">
    <property type="entry name" value="DPM1_like"/>
    <property type="match status" value="1"/>
</dbReference>
<keyword evidence="7" id="KW-1185">Reference proteome</keyword>
<evidence type="ECO:0000313" key="6">
    <source>
        <dbReference type="EMBL" id="VDG76456.1"/>
    </source>
</evidence>
<dbReference type="SUPFAM" id="SSF53448">
    <property type="entry name" value="Nucleotide-diphospho-sugar transferases"/>
    <property type="match status" value="1"/>
</dbReference>
<dbReference type="GO" id="GO:0009247">
    <property type="term" value="P:glycolipid biosynthetic process"/>
    <property type="evidence" value="ECO:0007669"/>
    <property type="project" value="TreeGrafter"/>
</dbReference>
<keyword evidence="2 5" id="KW-0328">Glycosyltransferase</keyword>
<keyword evidence="3 5" id="KW-0808">Transferase</keyword>